<dbReference type="EMBL" id="CM047584">
    <property type="protein sequence ID" value="KAI9911460.1"/>
    <property type="molecule type" value="Genomic_DNA"/>
</dbReference>
<evidence type="ECO:0000313" key="1">
    <source>
        <dbReference type="EMBL" id="KAI9911460.1"/>
    </source>
</evidence>
<proteinExistence type="predicted"/>
<keyword evidence="2" id="KW-1185">Reference proteome</keyword>
<reference evidence="1 2" key="1">
    <citation type="journal article" date="2022" name="bioRxiv">
        <title>The genome of the oomycete Peronosclerospora sorghi, a cosmopolitan pathogen of maize and sorghum, is inflated with dispersed pseudogenes.</title>
        <authorList>
            <person name="Fletcher K."/>
            <person name="Martin F."/>
            <person name="Isakeit T."/>
            <person name="Cavanaugh K."/>
            <person name="Magill C."/>
            <person name="Michelmore R."/>
        </authorList>
    </citation>
    <scope>NUCLEOTIDE SEQUENCE [LARGE SCALE GENOMIC DNA]</scope>
    <source>
        <strain evidence="1">P6</strain>
    </source>
</reference>
<sequence>MKTVYTHLSKRYPGRKAGRIRVSFTIPHPSQYLSSTECIEFTLVWVHRGSVDRHDDFIRSLLLHYRLLLCESIMISWFLIRSTVSSFKVSLSRFRANFSAFLPTGRVPESMYSGSSTGSVPFGPDVGAVHPKITRDSHLVVERSAALIASLDQRKRATKLVNGRLNNAPTALKGFFRSIFSGVVVEVVFEPVVEVVIQPIVETSLKDLYKQPLKAGMKSNDD</sequence>
<comment type="caution">
    <text evidence="1">The sequence shown here is derived from an EMBL/GenBank/DDBJ whole genome shotgun (WGS) entry which is preliminary data.</text>
</comment>
<evidence type="ECO:0000313" key="2">
    <source>
        <dbReference type="Proteomes" id="UP001163321"/>
    </source>
</evidence>
<protein>
    <submittedName>
        <fullName evidence="1">Uncharacterized protein</fullName>
    </submittedName>
</protein>
<gene>
    <name evidence="1" type="ORF">PsorP6_009885</name>
</gene>
<organism evidence="1 2">
    <name type="scientific">Peronosclerospora sorghi</name>
    <dbReference type="NCBI Taxonomy" id="230839"/>
    <lineage>
        <taxon>Eukaryota</taxon>
        <taxon>Sar</taxon>
        <taxon>Stramenopiles</taxon>
        <taxon>Oomycota</taxon>
        <taxon>Peronosporomycetes</taxon>
        <taxon>Peronosporales</taxon>
        <taxon>Peronosporaceae</taxon>
        <taxon>Peronosclerospora</taxon>
    </lineage>
</organism>
<name>A0ACC0VYK6_9STRA</name>
<dbReference type="Proteomes" id="UP001163321">
    <property type="component" value="Chromosome 5"/>
</dbReference>
<accession>A0ACC0VYK6</accession>